<comment type="subcellular location">
    <subcellularLocation>
        <location evidence="2">Cell membrane</location>
        <topology evidence="2">Multi-pass membrane protein</topology>
    </subcellularLocation>
</comment>
<keyword evidence="16" id="KW-0594">Phospholipid biosynthesis</keyword>
<comment type="catalytic activity">
    <reaction evidence="1 18">
        <text>a 1,2-diacyl-sn-glycero-3-phosphate + CTP + H(+) = a CDP-1,2-diacyl-sn-glycerol + diphosphate</text>
        <dbReference type="Rhea" id="RHEA:16229"/>
        <dbReference type="ChEBI" id="CHEBI:15378"/>
        <dbReference type="ChEBI" id="CHEBI:33019"/>
        <dbReference type="ChEBI" id="CHEBI:37563"/>
        <dbReference type="ChEBI" id="CHEBI:58332"/>
        <dbReference type="ChEBI" id="CHEBI:58608"/>
        <dbReference type="EC" id="2.7.7.41"/>
    </reaction>
</comment>
<evidence type="ECO:0000256" key="13">
    <source>
        <dbReference type="ARBA" id="ARBA00022989"/>
    </source>
</evidence>
<evidence type="ECO:0000256" key="5">
    <source>
        <dbReference type="ARBA" id="ARBA00010185"/>
    </source>
</evidence>
<keyword evidence="15 19" id="KW-0472">Membrane</keyword>
<evidence type="ECO:0000256" key="7">
    <source>
        <dbReference type="ARBA" id="ARBA00019373"/>
    </source>
</evidence>
<dbReference type="EC" id="2.7.7.41" evidence="6 18"/>
<keyword evidence="12 18" id="KW-0548">Nucleotidyltransferase</keyword>
<comment type="similarity">
    <text evidence="5 18">Belongs to the CDS family.</text>
</comment>
<dbReference type="GO" id="GO:0005886">
    <property type="term" value="C:plasma membrane"/>
    <property type="evidence" value="ECO:0007669"/>
    <property type="project" value="UniProtKB-SubCell"/>
</dbReference>
<organism evidence="20 21">
    <name type="scientific">Dokdonella fugitiva</name>
    <dbReference type="NCBI Taxonomy" id="328517"/>
    <lineage>
        <taxon>Bacteria</taxon>
        <taxon>Pseudomonadati</taxon>
        <taxon>Pseudomonadota</taxon>
        <taxon>Gammaproteobacteria</taxon>
        <taxon>Lysobacterales</taxon>
        <taxon>Rhodanobacteraceae</taxon>
        <taxon>Dokdonella</taxon>
    </lineage>
</organism>
<keyword evidence="11 18" id="KW-0812">Transmembrane</keyword>
<feature type="transmembrane region" description="Helical" evidence="19">
    <location>
        <begin position="141"/>
        <end position="159"/>
    </location>
</feature>
<keyword evidence="10 18" id="KW-0808">Transferase</keyword>
<feature type="transmembrane region" description="Helical" evidence="19">
    <location>
        <begin position="77"/>
        <end position="98"/>
    </location>
</feature>
<evidence type="ECO:0000256" key="1">
    <source>
        <dbReference type="ARBA" id="ARBA00001698"/>
    </source>
</evidence>
<accession>A0A4R2I6E9</accession>
<evidence type="ECO:0000256" key="2">
    <source>
        <dbReference type="ARBA" id="ARBA00004651"/>
    </source>
</evidence>
<comment type="pathway">
    <text evidence="4">Lipid metabolism.</text>
</comment>
<evidence type="ECO:0000256" key="15">
    <source>
        <dbReference type="ARBA" id="ARBA00023136"/>
    </source>
</evidence>
<dbReference type="Pfam" id="PF01148">
    <property type="entry name" value="CTP_transf_1"/>
    <property type="match status" value="1"/>
</dbReference>
<dbReference type="PANTHER" id="PTHR46382">
    <property type="entry name" value="PHOSPHATIDATE CYTIDYLYLTRANSFERASE"/>
    <property type="match status" value="1"/>
</dbReference>
<dbReference type="PROSITE" id="PS01315">
    <property type="entry name" value="CDS"/>
    <property type="match status" value="1"/>
</dbReference>
<feature type="transmembrane region" description="Helical" evidence="19">
    <location>
        <begin position="110"/>
        <end position="129"/>
    </location>
</feature>
<comment type="caution">
    <text evidence="20">The sequence shown here is derived from an EMBL/GenBank/DDBJ whole genome shotgun (WGS) entry which is preliminary data.</text>
</comment>
<evidence type="ECO:0000256" key="14">
    <source>
        <dbReference type="ARBA" id="ARBA00023098"/>
    </source>
</evidence>
<dbReference type="Proteomes" id="UP000294862">
    <property type="component" value="Unassembled WGS sequence"/>
</dbReference>
<keyword evidence="21" id="KW-1185">Reference proteome</keyword>
<evidence type="ECO:0000313" key="20">
    <source>
        <dbReference type="EMBL" id="TCO38758.1"/>
    </source>
</evidence>
<evidence type="ECO:0000256" key="17">
    <source>
        <dbReference type="ARBA" id="ARBA00023264"/>
    </source>
</evidence>
<dbReference type="AlphaFoldDB" id="A0A4R2I6E9"/>
<dbReference type="GO" id="GO:0016024">
    <property type="term" value="P:CDP-diacylglycerol biosynthetic process"/>
    <property type="evidence" value="ECO:0007669"/>
    <property type="project" value="UniProtKB-UniPathway"/>
</dbReference>
<evidence type="ECO:0000256" key="12">
    <source>
        <dbReference type="ARBA" id="ARBA00022695"/>
    </source>
</evidence>
<evidence type="ECO:0000256" key="10">
    <source>
        <dbReference type="ARBA" id="ARBA00022679"/>
    </source>
</evidence>
<evidence type="ECO:0000256" key="4">
    <source>
        <dbReference type="ARBA" id="ARBA00005189"/>
    </source>
</evidence>
<evidence type="ECO:0000256" key="3">
    <source>
        <dbReference type="ARBA" id="ARBA00005119"/>
    </source>
</evidence>
<name>A0A4R2I6E9_9GAMM</name>
<keyword evidence="13 19" id="KW-1133">Transmembrane helix</keyword>
<proteinExistence type="inferred from homology"/>
<evidence type="ECO:0000313" key="21">
    <source>
        <dbReference type="Proteomes" id="UP000294862"/>
    </source>
</evidence>
<dbReference type="EMBL" id="SLWQ01000007">
    <property type="protein sequence ID" value="TCO38758.1"/>
    <property type="molecule type" value="Genomic_DNA"/>
</dbReference>
<dbReference type="InterPro" id="IPR000374">
    <property type="entry name" value="PC_trans"/>
</dbReference>
<gene>
    <name evidence="20" type="ORF">EV148_10746</name>
</gene>
<dbReference type="OrthoDB" id="9799199at2"/>
<protein>
    <recommendedName>
        <fullName evidence="7 18">Phosphatidate cytidylyltransferase</fullName>
        <ecNumber evidence="6 18">2.7.7.41</ecNumber>
    </recommendedName>
</protein>
<keyword evidence="9" id="KW-0444">Lipid biosynthesis</keyword>
<feature type="transmembrane region" description="Helical" evidence="19">
    <location>
        <begin position="179"/>
        <end position="199"/>
    </location>
</feature>
<feature type="transmembrane region" description="Helical" evidence="19">
    <location>
        <begin position="12"/>
        <end position="34"/>
    </location>
</feature>
<keyword evidence="17" id="KW-1208">Phospholipid metabolism</keyword>
<evidence type="ECO:0000256" key="11">
    <source>
        <dbReference type="ARBA" id="ARBA00022692"/>
    </source>
</evidence>
<dbReference type="PANTHER" id="PTHR46382:SF1">
    <property type="entry name" value="PHOSPHATIDATE CYTIDYLYLTRANSFERASE"/>
    <property type="match status" value="1"/>
</dbReference>
<sequence>MLKQRTLTALVLAPLAVAMILLLPTAGFALVIAAMSLQAMWEWTRLAGIASTAARAAFVVANVLLLYLLWHARATPFAWYVVGAGVAWWLLSLLWLRHFSYAAAPTRENALLKLLAAELAVLPAWLAFIELHGSADHGRHWALLVIILVWAADTGAYFAGRRWGTTKLAPRISPNKTRAGAYGALVLAGAVALVGGWLLDERNAALLALLALALLTVLASILGDLIESLLKRQANVKDSGTLFPGHGGLLDRVDSVFSAVPVFVAGKAVLDLLLAS</sequence>
<evidence type="ECO:0000256" key="8">
    <source>
        <dbReference type="ARBA" id="ARBA00022475"/>
    </source>
</evidence>
<keyword evidence="8" id="KW-1003">Cell membrane</keyword>
<evidence type="ECO:0000256" key="9">
    <source>
        <dbReference type="ARBA" id="ARBA00022516"/>
    </source>
</evidence>
<feature type="transmembrane region" description="Helical" evidence="19">
    <location>
        <begin position="205"/>
        <end position="226"/>
    </location>
</feature>
<evidence type="ECO:0000256" key="18">
    <source>
        <dbReference type="RuleBase" id="RU003938"/>
    </source>
</evidence>
<keyword evidence="14" id="KW-0443">Lipid metabolism</keyword>
<dbReference type="GO" id="GO:0004605">
    <property type="term" value="F:phosphatidate cytidylyltransferase activity"/>
    <property type="evidence" value="ECO:0007669"/>
    <property type="project" value="UniProtKB-EC"/>
</dbReference>
<reference evidence="20 21" key="1">
    <citation type="journal article" date="2015" name="Stand. Genomic Sci.">
        <title>Genomic Encyclopedia of Bacterial and Archaeal Type Strains, Phase III: the genomes of soil and plant-associated and newly described type strains.</title>
        <authorList>
            <person name="Whitman W.B."/>
            <person name="Woyke T."/>
            <person name="Klenk H.P."/>
            <person name="Zhou Y."/>
            <person name="Lilburn T.G."/>
            <person name="Beck B.J."/>
            <person name="De Vos P."/>
            <person name="Vandamme P."/>
            <person name="Eisen J.A."/>
            <person name="Garrity G."/>
            <person name="Hugenholtz P."/>
            <person name="Kyrpides N.C."/>
        </authorList>
    </citation>
    <scope>NUCLEOTIDE SEQUENCE [LARGE SCALE GENOMIC DNA]</scope>
    <source>
        <strain evidence="20 21">A3</strain>
    </source>
</reference>
<dbReference type="RefSeq" id="WP_131998854.1">
    <property type="nucleotide sequence ID" value="NZ_SLWQ01000007.1"/>
</dbReference>
<evidence type="ECO:0000256" key="6">
    <source>
        <dbReference type="ARBA" id="ARBA00012487"/>
    </source>
</evidence>
<evidence type="ECO:0000256" key="16">
    <source>
        <dbReference type="ARBA" id="ARBA00023209"/>
    </source>
</evidence>
<dbReference type="UniPathway" id="UPA00557">
    <property type="reaction ID" value="UER00614"/>
</dbReference>
<comment type="pathway">
    <text evidence="3 18">Phospholipid metabolism; CDP-diacylglycerol biosynthesis; CDP-diacylglycerol from sn-glycerol 3-phosphate: step 3/3.</text>
</comment>
<evidence type="ECO:0000256" key="19">
    <source>
        <dbReference type="SAM" id="Phobius"/>
    </source>
</evidence>
<feature type="transmembrane region" description="Helical" evidence="19">
    <location>
        <begin position="46"/>
        <end position="71"/>
    </location>
</feature>